<feature type="signal peptide" evidence="2">
    <location>
        <begin position="1"/>
        <end position="27"/>
    </location>
</feature>
<keyword evidence="2" id="KW-0732">Signal</keyword>
<dbReference type="CDD" id="cd00254">
    <property type="entry name" value="LT-like"/>
    <property type="match status" value="1"/>
</dbReference>
<feature type="region of interest" description="Disordered" evidence="1">
    <location>
        <begin position="99"/>
        <end position="121"/>
    </location>
</feature>
<keyword evidence="5" id="KW-1185">Reference proteome</keyword>
<proteinExistence type="predicted"/>
<dbReference type="SMART" id="SM00257">
    <property type="entry name" value="LysM"/>
    <property type="match status" value="1"/>
</dbReference>
<dbReference type="InterPro" id="IPR018392">
    <property type="entry name" value="LysM"/>
</dbReference>
<dbReference type="SUPFAM" id="SSF53955">
    <property type="entry name" value="Lysozyme-like"/>
    <property type="match status" value="1"/>
</dbReference>
<feature type="chain" id="PRO_5046737924" description="LysM domain-containing protein" evidence="2">
    <location>
        <begin position="28"/>
        <end position="258"/>
    </location>
</feature>
<accession>A0ABQ2N8T3</accession>
<dbReference type="CDD" id="cd00118">
    <property type="entry name" value="LysM"/>
    <property type="match status" value="1"/>
</dbReference>
<dbReference type="InterPro" id="IPR023346">
    <property type="entry name" value="Lysozyme-like_dom_sf"/>
</dbReference>
<dbReference type="RefSeq" id="WP_188783025.1">
    <property type="nucleotide sequence ID" value="NZ_BMNI01000002.1"/>
</dbReference>
<evidence type="ECO:0000256" key="2">
    <source>
        <dbReference type="SAM" id="SignalP"/>
    </source>
</evidence>
<evidence type="ECO:0000313" key="5">
    <source>
        <dbReference type="Proteomes" id="UP000655410"/>
    </source>
</evidence>
<feature type="domain" description="LysM" evidence="3">
    <location>
        <begin position="44"/>
        <end position="88"/>
    </location>
</feature>
<dbReference type="Pfam" id="PF01464">
    <property type="entry name" value="SLT"/>
    <property type="match status" value="1"/>
</dbReference>
<dbReference type="EMBL" id="BMNI01000002">
    <property type="protein sequence ID" value="GGO87179.1"/>
    <property type="molecule type" value="Genomic_DNA"/>
</dbReference>
<comment type="caution">
    <text evidence="4">The sequence shown here is derived from an EMBL/GenBank/DDBJ whole genome shotgun (WGS) entry which is preliminary data.</text>
</comment>
<organism evidence="4 5">
    <name type="scientific">Nocardioides phosphati</name>
    <dbReference type="NCBI Taxonomy" id="1867775"/>
    <lineage>
        <taxon>Bacteria</taxon>
        <taxon>Bacillati</taxon>
        <taxon>Actinomycetota</taxon>
        <taxon>Actinomycetes</taxon>
        <taxon>Propionibacteriales</taxon>
        <taxon>Nocardioidaceae</taxon>
        <taxon>Nocardioides</taxon>
    </lineage>
</organism>
<evidence type="ECO:0000313" key="4">
    <source>
        <dbReference type="EMBL" id="GGO87179.1"/>
    </source>
</evidence>
<name>A0ABQ2N8T3_9ACTN</name>
<evidence type="ECO:0000256" key="1">
    <source>
        <dbReference type="SAM" id="MobiDB-lite"/>
    </source>
</evidence>
<gene>
    <name evidence="4" type="ORF">GCM10011584_11170</name>
</gene>
<dbReference type="Pfam" id="PF01476">
    <property type="entry name" value="LysM"/>
    <property type="match status" value="1"/>
</dbReference>
<protein>
    <recommendedName>
        <fullName evidence="3">LysM domain-containing protein</fullName>
    </recommendedName>
</protein>
<dbReference type="PROSITE" id="PS51782">
    <property type="entry name" value="LYSM"/>
    <property type="match status" value="1"/>
</dbReference>
<dbReference type="Gene3D" id="1.10.530.10">
    <property type="match status" value="1"/>
</dbReference>
<reference evidence="5" key="1">
    <citation type="journal article" date="2019" name="Int. J. Syst. Evol. Microbiol.">
        <title>The Global Catalogue of Microorganisms (GCM) 10K type strain sequencing project: providing services to taxonomists for standard genome sequencing and annotation.</title>
        <authorList>
            <consortium name="The Broad Institute Genomics Platform"/>
            <consortium name="The Broad Institute Genome Sequencing Center for Infectious Disease"/>
            <person name="Wu L."/>
            <person name="Ma J."/>
        </authorList>
    </citation>
    <scope>NUCLEOTIDE SEQUENCE [LARGE SCALE GENOMIC DNA]</scope>
    <source>
        <strain evidence="5">CGMCC 4.7371</strain>
    </source>
</reference>
<dbReference type="PANTHER" id="PTHR37423:SF2">
    <property type="entry name" value="MEMBRANE-BOUND LYTIC MUREIN TRANSGLYCOSYLASE C"/>
    <property type="match status" value="1"/>
</dbReference>
<evidence type="ECO:0000259" key="3">
    <source>
        <dbReference type="PROSITE" id="PS51782"/>
    </source>
</evidence>
<dbReference type="Proteomes" id="UP000655410">
    <property type="component" value="Unassembled WGS sequence"/>
</dbReference>
<dbReference type="PANTHER" id="PTHR37423">
    <property type="entry name" value="SOLUBLE LYTIC MUREIN TRANSGLYCOSYLASE-RELATED"/>
    <property type="match status" value="1"/>
</dbReference>
<dbReference type="InterPro" id="IPR036779">
    <property type="entry name" value="LysM_dom_sf"/>
</dbReference>
<dbReference type="Gene3D" id="3.10.350.10">
    <property type="entry name" value="LysM domain"/>
    <property type="match status" value="1"/>
</dbReference>
<dbReference type="InterPro" id="IPR008258">
    <property type="entry name" value="Transglycosylase_SLT_dom_1"/>
</dbReference>
<feature type="compositionally biased region" description="Basic residues" evidence="1">
    <location>
        <begin position="99"/>
        <end position="109"/>
    </location>
</feature>
<dbReference type="SUPFAM" id="SSF54106">
    <property type="entry name" value="LysM domain"/>
    <property type="match status" value="1"/>
</dbReference>
<sequence>MTSTRTITRLLAGLLSTAVVGAGLALASPADAHHADLPKGRTMTPHTVRAGETATGLAVRYHAWTDELIRYNHLGRHGQLYVGQHIVIPQVTARLHKKPKRAAHHHASRAPKATARTWKHADPSRATVRAAIVRAARAHGVDPELALAVSWQESGWQMHHVSWASAIGAMQVLPSTGTWMSLYAGRPLKLTRLEDNALAGVLLLKVLDQNTHSQRHQIAAYYQGLGAVREHGLYRDTERYVANVKHIKRRLENGWRPA</sequence>